<dbReference type="GO" id="GO:0005524">
    <property type="term" value="F:ATP binding"/>
    <property type="evidence" value="ECO:0007669"/>
    <property type="project" value="UniProtKB-KW"/>
</dbReference>
<dbReference type="SUPFAM" id="SSF56112">
    <property type="entry name" value="Protein kinase-like (PK-like)"/>
    <property type="match status" value="1"/>
</dbReference>
<evidence type="ECO:0000256" key="8">
    <source>
        <dbReference type="HAMAP-Rule" id="MF_00301"/>
    </source>
</evidence>
<evidence type="ECO:0000256" key="3">
    <source>
        <dbReference type="ARBA" id="ARBA00022697"/>
    </source>
</evidence>
<protein>
    <recommendedName>
        <fullName evidence="8">Homoserine kinase</fullName>
        <shortName evidence="8">HK</shortName>
        <shortName evidence="8">HSK</shortName>
        <ecNumber evidence="8">2.7.1.39</ecNumber>
    </recommendedName>
</protein>
<comment type="pathway">
    <text evidence="8">Amino-acid biosynthesis; L-threonine biosynthesis; L-threonine from L-aspartate: step 4/5.</text>
</comment>
<dbReference type="GO" id="GO:0009088">
    <property type="term" value="P:threonine biosynthetic process"/>
    <property type="evidence" value="ECO:0007669"/>
    <property type="project" value="UniProtKB-UniRule"/>
</dbReference>
<evidence type="ECO:0000259" key="9">
    <source>
        <dbReference type="Pfam" id="PF01636"/>
    </source>
</evidence>
<keyword evidence="1 8" id="KW-0028">Amino-acid biosynthesis</keyword>
<dbReference type="Gene3D" id="3.90.1200.10">
    <property type="match status" value="1"/>
</dbReference>
<evidence type="ECO:0000256" key="1">
    <source>
        <dbReference type="ARBA" id="ARBA00022605"/>
    </source>
</evidence>
<dbReference type="InterPro" id="IPR050249">
    <property type="entry name" value="Pseudomonas-type_ThrB"/>
</dbReference>
<sequence length="314" mass="37000">MAVFTKIKKKQLSLFLKSFNIKKLIKFKEVNQGTENSTFFINTENKKFVLTLFEQCEYNDLTFFIDLLKFLYSHCLPVALPLNDKNNIIIKKLSGKNALLFPKLYGIHPITPNIEQCSIIGKTLGRLHSISKNFKLKKQNLRDINWILLNYYKVISFLNKKDQNLMFNQIYLLKHLVKEKQLPQGILHGDLFRDNTLFYGNNLCGLIDFYNACTGDLIFDLAILINDWCSDKYGNIIEYKYKAILNNYIIERPFTKKELDIWPKMLRLTALRYWISRLLVINIFPVAHNLIPKEPKKYRDILVSRCNKKLPSLF</sequence>
<evidence type="ECO:0000313" key="10">
    <source>
        <dbReference type="EMBL" id="CAA3709480.1"/>
    </source>
</evidence>
<dbReference type="EC" id="2.7.1.39" evidence="8"/>
<comment type="similarity">
    <text evidence="7 8">Belongs to the pseudomonas-type ThrB family.</text>
</comment>
<dbReference type="Gene3D" id="3.30.200.20">
    <property type="entry name" value="Phosphorylase Kinase, domain 1"/>
    <property type="match status" value="1"/>
</dbReference>
<dbReference type="HAMAP" id="MF_00301">
    <property type="entry name" value="Homoser_kinase_2"/>
    <property type="match status" value="1"/>
</dbReference>
<keyword evidence="5 8" id="KW-0418">Kinase</keyword>
<dbReference type="NCBIfam" id="NF003558">
    <property type="entry name" value="PRK05231.1"/>
    <property type="match status" value="1"/>
</dbReference>
<gene>
    <name evidence="8 10" type="primary">thrB</name>
    <name evidence="10" type="ORF">PEMO_0297</name>
</gene>
<dbReference type="GO" id="GO:0004413">
    <property type="term" value="F:homoserine kinase activity"/>
    <property type="evidence" value="ECO:0007669"/>
    <property type="project" value="UniProtKB-UniRule"/>
</dbReference>
<proteinExistence type="inferred from homology"/>
<dbReference type="Proteomes" id="UP000510842">
    <property type="component" value="Chromosome"/>
</dbReference>
<keyword evidence="2 8" id="KW-0808">Transferase</keyword>
<evidence type="ECO:0000256" key="4">
    <source>
        <dbReference type="ARBA" id="ARBA00022741"/>
    </source>
</evidence>
<evidence type="ECO:0000256" key="2">
    <source>
        <dbReference type="ARBA" id="ARBA00022679"/>
    </source>
</evidence>
<evidence type="ECO:0000256" key="7">
    <source>
        <dbReference type="ARBA" id="ARBA00038240"/>
    </source>
</evidence>
<dbReference type="CDD" id="cd05153">
    <property type="entry name" value="HomoserineK_II"/>
    <property type="match status" value="1"/>
</dbReference>
<evidence type="ECO:0000313" key="11">
    <source>
        <dbReference type="Proteomes" id="UP000510842"/>
    </source>
</evidence>
<evidence type="ECO:0000256" key="6">
    <source>
        <dbReference type="ARBA" id="ARBA00022840"/>
    </source>
</evidence>
<dbReference type="PANTHER" id="PTHR21064">
    <property type="entry name" value="AMINOGLYCOSIDE PHOSPHOTRANSFERASE DOMAIN-CONTAINING PROTEIN-RELATED"/>
    <property type="match status" value="1"/>
</dbReference>
<accession>A0A6S6S520</accession>
<dbReference type="InterPro" id="IPR002575">
    <property type="entry name" value="Aminoglycoside_PTrfase"/>
</dbReference>
<reference evidence="10 11" key="1">
    <citation type="submission" date="2019-12" db="EMBL/GenBank/DDBJ databases">
        <authorList>
            <person name="Santos-Garcia D."/>
            <person name="Santos-Garcia D."/>
            <person name="Santos-Garcia D."/>
        </authorList>
    </citation>
    <scope>NUCLEOTIDE SEQUENCE [LARGE SCALE GENOMIC DNA]</scope>
    <source>
        <strain evidence="10">PeMo</strain>
    </source>
</reference>
<keyword evidence="6 8" id="KW-0067">ATP-binding</keyword>
<dbReference type="EMBL" id="LR744089">
    <property type="protein sequence ID" value="CAA3709480.1"/>
    <property type="molecule type" value="Genomic_DNA"/>
</dbReference>
<dbReference type="InterPro" id="IPR005280">
    <property type="entry name" value="Homoserine_kinase_II"/>
</dbReference>
<keyword evidence="4 8" id="KW-0547">Nucleotide-binding</keyword>
<dbReference type="AlphaFoldDB" id="A0A6S6S520"/>
<dbReference type="RefSeq" id="WP_180825017.1">
    <property type="nucleotide sequence ID" value="NZ_LR744089.1"/>
</dbReference>
<keyword evidence="3 8" id="KW-0791">Threonine biosynthesis</keyword>
<evidence type="ECO:0000256" key="5">
    <source>
        <dbReference type="ARBA" id="ARBA00022777"/>
    </source>
</evidence>
<keyword evidence="11" id="KW-1185">Reference proteome</keyword>
<organism evidence="10 11">
    <name type="scientific">Candidatus Portiera aleyrodidarum</name>
    <name type="common">primary endosymbiont of Bemisia tabaci</name>
    <dbReference type="NCBI Taxonomy" id="91844"/>
    <lineage>
        <taxon>Bacteria</taxon>
        <taxon>Pseudomonadati</taxon>
        <taxon>Pseudomonadota</taxon>
        <taxon>Gammaproteobacteria</taxon>
        <taxon>Candidatus Johnevansiales</taxon>
        <taxon>Candidatus Johnevansiaceae</taxon>
        <taxon>Candidatus Portiera</taxon>
    </lineage>
</organism>
<name>A0A6S6S520_9GAMM</name>
<dbReference type="InterPro" id="IPR011009">
    <property type="entry name" value="Kinase-like_dom_sf"/>
</dbReference>
<feature type="domain" description="Aminoglycoside phosphotransferase" evidence="9">
    <location>
        <begin position="27"/>
        <end position="235"/>
    </location>
</feature>
<dbReference type="PANTHER" id="PTHR21064:SF6">
    <property type="entry name" value="AMINOGLYCOSIDE PHOSPHOTRANSFERASE DOMAIN-CONTAINING PROTEIN"/>
    <property type="match status" value="1"/>
</dbReference>
<dbReference type="Pfam" id="PF01636">
    <property type="entry name" value="APH"/>
    <property type="match status" value="1"/>
</dbReference>
<dbReference type="UniPathway" id="UPA00050">
    <property type="reaction ID" value="UER00064"/>
</dbReference>
<comment type="catalytic activity">
    <reaction evidence="8">
        <text>L-homoserine + ATP = O-phospho-L-homoserine + ADP + H(+)</text>
        <dbReference type="Rhea" id="RHEA:13985"/>
        <dbReference type="ChEBI" id="CHEBI:15378"/>
        <dbReference type="ChEBI" id="CHEBI:30616"/>
        <dbReference type="ChEBI" id="CHEBI:57476"/>
        <dbReference type="ChEBI" id="CHEBI:57590"/>
        <dbReference type="ChEBI" id="CHEBI:456216"/>
        <dbReference type="EC" id="2.7.1.39"/>
    </reaction>
</comment>